<protein>
    <submittedName>
        <fullName evidence="2">Uncharacterized protein</fullName>
    </submittedName>
</protein>
<evidence type="ECO:0000313" key="2">
    <source>
        <dbReference type="EMBL" id="KAF9728580.1"/>
    </source>
</evidence>
<keyword evidence="3" id="KW-1185">Reference proteome</keyword>
<evidence type="ECO:0000256" key="1">
    <source>
        <dbReference type="SAM" id="MobiDB-lite"/>
    </source>
</evidence>
<evidence type="ECO:0000313" key="3">
    <source>
        <dbReference type="Proteomes" id="UP000756921"/>
    </source>
</evidence>
<proteinExistence type="predicted"/>
<feature type="region of interest" description="Disordered" evidence="1">
    <location>
        <begin position="1"/>
        <end position="20"/>
    </location>
</feature>
<dbReference type="AlphaFoldDB" id="A0A9P6G534"/>
<sequence>MSDSKRFMIAFGPPEHSQERTNEWEQYFKDSILPRFESVNWSQEKSGWGRLECADKSRVYEVLTAYGWKMGMNPWGSVRYDPVQQKPPQGNHQTKHLRVTKRNIKWGKPQQGAAVHSCRAGSSAASGSEEDSEDDELGSDADSDGPRLSRMARSQTQEDMLKAERELFTWTDKAAQTEALLASISSFVFITYHPVALSTGLIQFLVVLGYDTDTDRLQAATNYSYTLAGMVSATQTEQDRDCFLEIRHKYLEDGSFSQMSEMISMLARFRKMAQDLLAQIDQMLWELCWVDKEEARVVADLQQVVDVCIPLERQMWKQRSERPDRTQTMEIGMPLGYSGLSVEQLTASSLSMLDVVAALSPYMF</sequence>
<dbReference type="OrthoDB" id="3776034at2759"/>
<feature type="region of interest" description="Disordered" evidence="1">
    <location>
        <begin position="107"/>
        <end position="156"/>
    </location>
</feature>
<dbReference type="EMBL" id="WJXW01000019">
    <property type="protein sequence ID" value="KAF9728580.1"/>
    <property type="molecule type" value="Genomic_DNA"/>
</dbReference>
<feature type="compositionally biased region" description="Acidic residues" evidence="1">
    <location>
        <begin position="128"/>
        <end position="143"/>
    </location>
</feature>
<comment type="caution">
    <text evidence="2">The sequence shown here is derived from an EMBL/GenBank/DDBJ whole genome shotgun (WGS) entry which is preliminary data.</text>
</comment>
<accession>A0A9P6G534</accession>
<reference evidence="2" key="1">
    <citation type="journal article" date="2020" name="Mol. Plant Microbe Interact.">
        <title>Genome Sequence of the Biocontrol Agent Coniothyrium minitans strain Conio (IMI 134523).</title>
        <authorList>
            <person name="Patel D."/>
            <person name="Shittu T.A."/>
            <person name="Baroncelli R."/>
            <person name="Muthumeenakshi S."/>
            <person name="Osborne T.H."/>
            <person name="Janganan T.K."/>
            <person name="Sreenivasaprasad S."/>
        </authorList>
    </citation>
    <scope>NUCLEOTIDE SEQUENCE</scope>
    <source>
        <strain evidence="2">Conio</strain>
    </source>
</reference>
<name>A0A9P6G534_9PLEO</name>
<gene>
    <name evidence="2" type="ORF">PMIN01_13408</name>
</gene>
<organism evidence="2 3">
    <name type="scientific">Paraphaeosphaeria minitans</name>
    <dbReference type="NCBI Taxonomy" id="565426"/>
    <lineage>
        <taxon>Eukaryota</taxon>
        <taxon>Fungi</taxon>
        <taxon>Dikarya</taxon>
        <taxon>Ascomycota</taxon>
        <taxon>Pezizomycotina</taxon>
        <taxon>Dothideomycetes</taxon>
        <taxon>Pleosporomycetidae</taxon>
        <taxon>Pleosporales</taxon>
        <taxon>Massarineae</taxon>
        <taxon>Didymosphaeriaceae</taxon>
        <taxon>Paraphaeosphaeria</taxon>
    </lineage>
</organism>
<dbReference type="Proteomes" id="UP000756921">
    <property type="component" value="Unassembled WGS sequence"/>
</dbReference>